<evidence type="ECO:0000256" key="1">
    <source>
        <dbReference type="ARBA" id="ARBA00004167"/>
    </source>
</evidence>
<dbReference type="PANTHER" id="PTHR10264:SF19">
    <property type="entry name" value="AT06885P-RELATED"/>
    <property type="match status" value="1"/>
</dbReference>
<evidence type="ECO:0000256" key="3">
    <source>
        <dbReference type="SAM" id="Phobius"/>
    </source>
</evidence>
<evidence type="ECO:0000313" key="6">
    <source>
        <dbReference type="Proteomes" id="UP000007257"/>
    </source>
</evidence>
<name>A0A0H3FAG1_RAHSY</name>
<evidence type="ECO:0000256" key="2">
    <source>
        <dbReference type="ARBA" id="ARBA00006971"/>
    </source>
</evidence>
<dbReference type="InterPro" id="IPR001107">
    <property type="entry name" value="Band_7"/>
</dbReference>
<dbReference type="eggNOG" id="COG0330">
    <property type="taxonomic scope" value="Bacteria"/>
</dbReference>
<dbReference type="KEGG" id="rah:Rahaq_2284"/>
<dbReference type="Pfam" id="PF01145">
    <property type="entry name" value="Band_7"/>
    <property type="match status" value="1"/>
</dbReference>
<dbReference type="AlphaFoldDB" id="A0A0H3FAG1"/>
<feature type="domain" description="Band 7" evidence="4">
    <location>
        <begin position="37"/>
        <end position="241"/>
    </location>
</feature>
<dbReference type="EMBL" id="CP002505">
    <property type="protein sequence ID" value="ADW73894.1"/>
    <property type="molecule type" value="Genomic_DNA"/>
</dbReference>
<reference evidence="6" key="1">
    <citation type="submission" date="2011-01" db="EMBL/GenBank/DDBJ databases">
        <title>Complete sequence of chromosome of Rahnella sp. Y9602.</title>
        <authorList>
            <consortium name="US DOE Joint Genome Institute"/>
            <person name="Lucas S."/>
            <person name="Copeland A."/>
            <person name="Lapidus A."/>
            <person name="Cheng J.-F."/>
            <person name="Goodwin L."/>
            <person name="Pitluck S."/>
            <person name="Lu M."/>
            <person name="Detter J.C."/>
            <person name="Han C."/>
            <person name="Tapia R."/>
            <person name="Land M."/>
            <person name="Hauser L."/>
            <person name="Kyrpides N."/>
            <person name="Ivanova N."/>
            <person name="Ovchinnikova G."/>
            <person name="Pagani I."/>
            <person name="Sobecky P.A."/>
            <person name="Martinez R.J."/>
            <person name="Woyke T."/>
        </authorList>
    </citation>
    <scope>NUCLEOTIDE SEQUENCE [LARGE SCALE GENOMIC DNA]</scope>
    <source>
        <strain evidence="6">Y9602</strain>
    </source>
</reference>
<dbReference type="InterPro" id="IPR043202">
    <property type="entry name" value="Band-7_stomatin-like"/>
</dbReference>
<gene>
    <name evidence="5" type="ordered locus">Rahaq_2284</name>
</gene>
<dbReference type="SUPFAM" id="SSF117892">
    <property type="entry name" value="Band 7/SPFH domain"/>
    <property type="match status" value="1"/>
</dbReference>
<organism evidence="5 6">
    <name type="scientific">Rahnella sp. (strain Y9602)</name>
    <dbReference type="NCBI Taxonomy" id="2703885"/>
    <lineage>
        <taxon>Bacteria</taxon>
        <taxon>Pseudomonadati</taxon>
        <taxon>Pseudomonadota</taxon>
        <taxon>Gammaproteobacteria</taxon>
        <taxon>Enterobacterales</taxon>
        <taxon>Yersiniaceae</taxon>
        <taxon>Rahnella</taxon>
    </lineage>
</organism>
<dbReference type="InterPro" id="IPR036013">
    <property type="entry name" value="Band_7/SPFH_dom_sf"/>
</dbReference>
<dbReference type="SMART" id="SM00244">
    <property type="entry name" value="PHB"/>
    <property type="match status" value="1"/>
</dbReference>
<dbReference type="OrthoDB" id="8351024at2"/>
<comment type="subcellular location">
    <subcellularLocation>
        <location evidence="1">Membrane</location>
        <topology evidence="1">Single-pass membrane protein</topology>
    </subcellularLocation>
</comment>
<keyword evidence="3" id="KW-1133">Transmembrane helix</keyword>
<dbReference type="HOGENOM" id="CLU_066619_0_0_6"/>
<evidence type="ECO:0000313" key="5">
    <source>
        <dbReference type="EMBL" id="ADW73894.1"/>
    </source>
</evidence>
<dbReference type="GO" id="GO:0005886">
    <property type="term" value="C:plasma membrane"/>
    <property type="evidence" value="ECO:0007669"/>
    <property type="project" value="InterPro"/>
</dbReference>
<reference evidence="5 6" key="2">
    <citation type="journal article" date="2012" name="J. Bacteriol.">
        <title>Complete Genome Sequence of Rahnella sp. Strain Y9602, a Gammaproteobacterium Isolate from Metal- and Radionuclide-Contaminated Soil.</title>
        <authorList>
            <person name="Martinez R.J."/>
            <person name="Bruce D."/>
            <person name="Detter C."/>
            <person name="Goodwin L.A."/>
            <person name="Han J."/>
            <person name="Han C.S."/>
            <person name="Held B."/>
            <person name="Land M.L."/>
            <person name="Mikhailova N."/>
            <person name="Nolan M."/>
            <person name="Pennacchio L."/>
            <person name="Pitluck S."/>
            <person name="Tapia R."/>
            <person name="Woyke T."/>
            <person name="Sobecky P.A."/>
        </authorList>
    </citation>
    <scope>NUCLEOTIDE SEQUENCE [LARGE SCALE GENOMIC DNA]</scope>
    <source>
        <strain evidence="5 6">Y9602</strain>
    </source>
</reference>
<sequence length="347" mass="37163">MNPLSRFQGNAWFQAGRMAYLALFVLTLIAAASWLFSNVRQIEPDKRAVVMRFGAVSRTAGAGLLLAWPEPLEQVDILPAADRVIEHHVTALLRAETVPAWTNTGGEKSDAVAGAGYLLTGDAGVVQLDVQVYYVITDPVAFVLQGEHVLPALDRLTEHAAVAICASRDLDTILVARPEMVGNGNHIAERRERLRGDLRQGINQQLAALSAAGSSAGIEVRRVDVQSSLPPSAVDAFNAVLTASQQAEQNIASAGNEAARVHQDAVQSADRALQVSHAKASEQIARASTETATIVQLADDHSPELLWRLWRERMPAILAHAGGVTAVDPHDDAHLILPGPDRPSSQP</sequence>
<accession>A0A0H3FAG1</accession>
<dbReference type="InterPro" id="IPR010201">
    <property type="entry name" value="HflK"/>
</dbReference>
<dbReference type="RefSeq" id="WP_013575595.1">
    <property type="nucleotide sequence ID" value="NC_015061.1"/>
</dbReference>
<keyword evidence="3" id="KW-0472">Membrane</keyword>
<evidence type="ECO:0000259" key="4">
    <source>
        <dbReference type="SMART" id="SM00244"/>
    </source>
</evidence>
<feature type="transmembrane region" description="Helical" evidence="3">
    <location>
        <begin position="20"/>
        <end position="37"/>
    </location>
</feature>
<proteinExistence type="inferred from homology"/>
<keyword evidence="3" id="KW-0812">Transmembrane</keyword>
<dbReference type="CDD" id="cd03404">
    <property type="entry name" value="SPFH_HflK"/>
    <property type="match status" value="1"/>
</dbReference>
<comment type="similarity">
    <text evidence="2">Belongs to the band 7/mec-2 family. HflK subfamily.</text>
</comment>
<dbReference type="PANTHER" id="PTHR10264">
    <property type="entry name" value="BAND 7 PROTEIN-RELATED"/>
    <property type="match status" value="1"/>
</dbReference>
<protein>
    <submittedName>
        <fullName evidence="5">Band 7 protein</fullName>
    </submittedName>
</protein>
<dbReference type="Gene3D" id="3.30.479.30">
    <property type="entry name" value="Band 7 domain"/>
    <property type="match status" value="1"/>
</dbReference>
<dbReference type="Proteomes" id="UP000007257">
    <property type="component" value="Chromosome"/>
</dbReference>